<dbReference type="InterPro" id="IPR006885">
    <property type="entry name" value="NADH_UbQ_FeS_4_mit-like"/>
</dbReference>
<keyword evidence="10 11" id="KW-0472">Membrane</keyword>
<evidence type="ECO:0000256" key="10">
    <source>
        <dbReference type="ARBA" id="ARBA00023136"/>
    </source>
</evidence>
<accession>A0A1I8GMN0</accession>
<evidence type="ECO:0000256" key="2">
    <source>
        <dbReference type="ARBA" id="ARBA00005882"/>
    </source>
</evidence>
<dbReference type="FunFam" id="3.30.160.190:FF:000001">
    <property type="entry name" value="NADH-ubiquinone oxidoreductase 21 kDa subunit mitochondrial"/>
    <property type="match status" value="1"/>
</dbReference>
<evidence type="ECO:0000256" key="1">
    <source>
        <dbReference type="ARBA" id="ARBA00003195"/>
    </source>
</evidence>
<keyword evidence="7 11" id="KW-0809">Transit peptide</keyword>
<protein>
    <recommendedName>
        <fullName evidence="3 11">NADH dehydrogenase [ubiquinone] iron-sulfur protein 4, mitochondrial</fullName>
    </recommendedName>
</protein>
<comment type="function">
    <text evidence="1 11">Accessory subunit of the mitochondrial membrane respiratory chain NADH dehydrogenase (Complex I), that is believed not to be involved in catalysis. Complex I functions in the transfer of electrons from NADH to the respiratory chain. The immediate electron acceptor for the enzyme is believed to be ubiquinone.</text>
</comment>
<evidence type="ECO:0000256" key="11">
    <source>
        <dbReference type="RuleBase" id="RU367010"/>
    </source>
</evidence>
<sequence length="227" mass="25745">MAHRVSLVANSSKYISSFRLGFRLCSTASGGAKNYTSIDKEDVAKEAEYKQHQADRKLTTPRNLTDEEKFASSNMRLIKYRIRDAEVDKAAPGLVERRVEPGTTVTVPAKDDVTALSGVPEEHIKTRHVRIYCPTRSVTQSGSHGTKNWRIEFDNRERWENPLMGWTSSADPLSTMAISFASSEEAAEFCSKNGWAYHIEERRVPPLRPKSYGANFSWDKRTRRSTK</sequence>
<dbReference type="STRING" id="282301.A0A1I8GMN0"/>
<keyword evidence="9 11" id="KW-0496">Mitochondrion</keyword>
<comment type="similarity">
    <text evidence="2 11">Belongs to the complex I NDUFS4 subunit family.</text>
</comment>
<evidence type="ECO:0000256" key="4">
    <source>
        <dbReference type="ARBA" id="ARBA00022448"/>
    </source>
</evidence>
<dbReference type="Pfam" id="PF04800">
    <property type="entry name" value="NDUS4"/>
    <property type="match status" value="1"/>
</dbReference>
<dbReference type="OrthoDB" id="3089at2759"/>
<dbReference type="InterPro" id="IPR038532">
    <property type="entry name" value="NDUFS4-like_sf"/>
</dbReference>
<dbReference type="Proteomes" id="UP000095280">
    <property type="component" value="Unplaced"/>
</dbReference>
<keyword evidence="6 11" id="KW-0999">Mitochondrion inner membrane</keyword>
<evidence type="ECO:0000313" key="13">
    <source>
        <dbReference type="WBParaSite" id="maker-uti_cns_0000250-snap-gene-1.13-mRNA-1"/>
    </source>
</evidence>
<evidence type="ECO:0000313" key="15">
    <source>
        <dbReference type="WBParaSite" id="maker-uti_cns_0002367-snap-gene-0.2-mRNA-1"/>
    </source>
</evidence>
<dbReference type="PANTHER" id="PTHR12219:SF8">
    <property type="entry name" value="NADH DEHYDROGENASE [UBIQUINONE] IRON-SULFUR PROTEIN 4, MITOCHONDRIAL"/>
    <property type="match status" value="1"/>
</dbReference>
<keyword evidence="12" id="KW-1185">Reference proteome</keyword>
<dbReference type="WBParaSite" id="maker-uti_cns_0001510-snap-gene-0.11-mRNA-1">
    <property type="protein sequence ID" value="maker-uti_cns_0001510-snap-gene-0.11-mRNA-1"/>
    <property type="gene ID" value="maker-uti_cns_0001510-snap-gene-0.11"/>
</dbReference>
<evidence type="ECO:0000313" key="14">
    <source>
        <dbReference type="WBParaSite" id="maker-uti_cns_0001073-snap-gene-0.8-mRNA-1"/>
    </source>
</evidence>
<dbReference type="Gene3D" id="3.30.160.190">
    <property type="entry name" value="atu1810 like domain"/>
    <property type="match status" value="1"/>
</dbReference>
<evidence type="ECO:0000256" key="8">
    <source>
        <dbReference type="ARBA" id="ARBA00022982"/>
    </source>
</evidence>
<dbReference type="GO" id="GO:0022900">
    <property type="term" value="P:electron transport chain"/>
    <property type="evidence" value="ECO:0007669"/>
    <property type="project" value="InterPro"/>
</dbReference>
<comment type="subcellular location">
    <subcellularLocation>
        <location evidence="11">Mitochondrion inner membrane</location>
        <topology evidence="11">Peripheral membrane protein</topology>
        <orientation evidence="11">Matrix side</orientation>
    </subcellularLocation>
</comment>
<proteinExistence type="inferred from homology"/>
<dbReference type="AlphaFoldDB" id="A0A1I8GMN0"/>
<dbReference type="WBParaSite" id="maker-uti_cns_0002840-snap-gene-0.6-mRNA-1">
    <property type="protein sequence ID" value="maker-uti_cns_0002840-snap-gene-0.6-mRNA-1"/>
    <property type="gene ID" value="maker-uti_cns_0002840-snap-gene-0.6"/>
</dbReference>
<keyword evidence="5 11" id="KW-0679">Respiratory chain</keyword>
<dbReference type="WBParaSite" id="maker-uti_cns_0000250-snap-gene-1.13-mRNA-1">
    <property type="protein sequence ID" value="maker-uti_cns_0000250-snap-gene-1.13-mRNA-1"/>
    <property type="gene ID" value="maker-uti_cns_0000250-snap-gene-1.13"/>
</dbReference>
<dbReference type="WBParaSite" id="maker-uti_cns_0002367-snap-gene-0.2-mRNA-1">
    <property type="protein sequence ID" value="maker-uti_cns_0002367-snap-gene-0.2-mRNA-1"/>
    <property type="gene ID" value="maker-uti_cns_0002367-snap-gene-0.2"/>
</dbReference>
<evidence type="ECO:0000256" key="9">
    <source>
        <dbReference type="ARBA" id="ARBA00023128"/>
    </source>
</evidence>
<evidence type="ECO:0000256" key="3">
    <source>
        <dbReference type="ARBA" id="ARBA00015796"/>
    </source>
</evidence>
<evidence type="ECO:0000313" key="12">
    <source>
        <dbReference type="Proteomes" id="UP000095280"/>
    </source>
</evidence>
<evidence type="ECO:0000256" key="7">
    <source>
        <dbReference type="ARBA" id="ARBA00022946"/>
    </source>
</evidence>
<evidence type="ECO:0000256" key="6">
    <source>
        <dbReference type="ARBA" id="ARBA00022792"/>
    </source>
</evidence>
<keyword evidence="8 11" id="KW-0249">Electron transport</keyword>
<name>A0A1I8GMN0_9PLAT</name>
<keyword evidence="4 11" id="KW-0813">Transport</keyword>
<dbReference type="PANTHER" id="PTHR12219">
    <property type="entry name" value="NADH-UBIQUINONE OXIDOREDUCTASE"/>
    <property type="match status" value="1"/>
</dbReference>
<reference evidence="13 14" key="1">
    <citation type="submission" date="2016-11" db="UniProtKB">
        <authorList>
            <consortium name="WormBaseParasite"/>
        </authorList>
    </citation>
    <scope>IDENTIFICATION</scope>
</reference>
<evidence type="ECO:0000256" key="5">
    <source>
        <dbReference type="ARBA" id="ARBA00022660"/>
    </source>
</evidence>
<dbReference type="WBParaSite" id="maker-uti_cns_0001073-snap-gene-0.8-mRNA-1">
    <property type="protein sequence ID" value="maker-uti_cns_0001073-snap-gene-0.8-mRNA-1"/>
    <property type="gene ID" value="maker-uti_cns_0001073-snap-gene-0.8"/>
</dbReference>
<organism evidence="12 15">
    <name type="scientific">Macrostomum lignano</name>
    <dbReference type="NCBI Taxonomy" id="282301"/>
    <lineage>
        <taxon>Eukaryota</taxon>
        <taxon>Metazoa</taxon>
        <taxon>Spiralia</taxon>
        <taxon>Lophotrochozoa</taxon>
        <taxon>Platyhelminthes</taxon>
        <taxon>Rhabditophora</taxon>
        <taxon>Macrostomorpha</taxon>
        <taxon>Macrostomida</taxon>
        <taxon>Macrostomidae</taxon>
        <taxon>Macrostomum</taxon>
    </lineage>
</organism>
<dbReference type="GO" id="GO:0005743">
    <property type="term" value="C:mitochondrial inner membrane"/>
    <property type="evidence" value="ECO:0007669"/>
    <property type="project" value="UniProtKB-SubCell"/>
</dbReference>